<dbReference type="PANTHER" id="PTHR39176:SF1">
    <property type="entry name" value="PERIPLASMIC PROTEIN"/>
    <property type="match status" value="1"/>
</dbReference>
<feature type="domain" description="Lysozyme inhibitor LprI-like N-terminal" evidence="1">
    <location>
        <begin position="30"/>
        <end position="130"/>
    </location>
</feature>
<dbReference type="PANTHER" id="PTHR39176">
    <property type="entry name" value="PERIPLASMIC PROTEIN-RELATED"/>
    <property type="match status" value="1"/>
</dbReference>
<comment type="caution">
    <text evidence="2">The sequence shown here is derived from an EMBL/GenBank/DDBJ whole genome shotgun (WGS) entry which is preliminary data.</text>
</comment>
<gene>
    <name evidence="2" type="ORF">F4695_000613</name>
</gene>
<proteinExistence type="predicted"/>
<sequence length="138" mass="15165">MKSLALLAACGCVLLIDAPVSGEDRPDVDCDNAQVQMEMTYCAEQDFIAADKLLNTQYKKTRDLTRARDEDADPSTKGAEKALVAAQRAWVTYRDAQCASYGFQARGGSMEPMLIYGCQADLTAKRTEELKELTEEGN</sequence>
<evidence type="ECO:0000313" key="3">
    <source>
        <dbReference type="Proteomes" id="UP000585437"/>
    </source>
</evidence>
<dbReference type="EMBL" id="JACHBU010000001">
    <property type="protein sequence ID" value="MBB6507294.1"/>
    <property type="molecule type" value="Genomic_DNA"/>
</dbReference>
<reference evidence="2 3" key="1">
    <citation type="submission" date="2020-08" db="EMBL/GenBank/DDBJ databases">
        <title>The Agave Microbiome: Exploring the role of microbial communities in plant adaptations to desert environments.</title>
        <authorList>
            <person name="Partida-Martinez L.P."/>
        </authorList>
    </citation>
    <scope>NUCLEOTIDE SEQUENCE [LARGE SCALE GENOMIC DNA]</scope>
    <source>
        <strain evidence="2 3">AS3.12</strain>
    </source>
</reference>
<dbReference type="Pfam" id="PF07007">
    <property type="entry name" value="LprI"/>
    <property type="match status" value="1"/>
</dbReference>
<evidence type="ECO:0000259" key="1">
    <source>
        <dbReference type="Pfam" id="PF07007"/>
    </source>
</evidence>
<name>A0A7X0JHK7_9HYPH</name>
<evidence type="ECO:0000313" key="2">
    <source>
        <dbReference type="EMBL" id="MBB6507294.1"/>
    </source>
</evidence>
<dbReference type="RefSeq" id="WP_184653778.1">
    <property type="nucleotide sequence ID" value="NZ_JACHBU010000001.1"/>
</dbReference>
<dbReference type="InterPro" id="IPR009739">
    <property type="entry name" value="LprI-like_N"/>
</dbReference>
<dbReference type="Proteomes" id="UP000585437">
    <property type="component" value="Unassembled WGS sequence"/>
</dbReference>
<keyword evidence="3" id="KW-1185">Reference proteome</keyword>
<protein>
    <submittedName>
        <fullName evidence="2">Uncharacterized protein YecT (DUF1311 family)</fullName>
    </submittedName>
</protein>
<dbReference type="Gene3D" id="1.20.1270.180">
    <property type="match status" value="1"/>
</dbReference>
<dbReference type="AlphaFoldDB" id="A0A7X0JHK7"/>
<organism evidence="2 3">
    <name type="scientific">Rhizobium soli</name>
    <dbReference type="NCBI Taxonomy" id="424798"/>
    <lineage>
        <taxon>Bacteria</taxon>
        <taxon>Pseudomonadati</taxon>
        <taxon>Pseudomonadota</taxon>
        <taxon>Alphaproteobacteria</taxon>
        <taxon>Hyphomicrobiales</taxon>
        <taxon>Rhizobiaceae</taxon>
        <taxon>Rhizobium/Agrobacterium group</taxon>
        <taxon>Rhizobium</taxon>
    </lineage>
</organism>
<accession>A0A7X0JHK7</accession>